<name>A0A128F9E3_9GAMM</name>
<dbReference type="Pfam" id="PF00005">
    <property type="entry name" value="ABC_tran"/>
    <property type="match status" value="1"/>
</dbReference>
<keyword evidence="3" id="KW-0997">Cell inner membrane</keyword>
<dbReference type="GO" id="GO:0016887">
    <property type="term" value="F:ATP hydrolysis activity"/>
    <property type="evidence" value="ECO:0007669"/>
    <property type="project" value="InterPro"/>
</dbReference>
<dbReference type="GO" id="GO:0005524">
    <property type="term" value="F:ATP binding"/>
    <property type="evidence" value="ECO:0007669"/>
    <property type="project" value="UniProtKB-KW"/>
</dbReference>
<dbReference type="GO" id="GO:0042626">
    <property type="term" value="F:ATPase-coupled transmembrane transporter activity"/>
    <property type="evidence" value="ECO:0007669"/>
    <property type="project" value="InterPro"/>
</dbReference>
<dbReference type="AlphaFoldDB" id="A0A128F9E3"/>
<dbReference type="EMBL" id="FIZY01000023">
    <property type="protein sequence ID" value="CZF83427.1"/>
    <property type="molecule type" value="Genomic_DNA"/>
</dbReference>
<keyword evidence="10" id="KW-1185">Reference proteome</keyword>
<keyword evidence="1" id="KW-0813">Transport</keyword>
<keyword evidence="6" id="KW-1278">Translocase</keyword>
<dbReference type="NCBIfam" id="TIGR01277">
    <property type="entry name" value="thiQ"/>
    <property type="match status" value="1"/>
</dbReference>
<evidence type="ECO:0000256" key="2">
    <source>
        <dbReference type="ARBA" id="ARBA00022475"/>
    </source>
</evidence>
<accession>A0A128F9E3</accession>
<organism evidence="9 10">
    <name type="scientific">Grimontia marina</name>
    <dbReference type="NCBI Taxonomy" id="646534"/>
    <lineage>
        <taxon>Bacteria</taxon>
        <taxon>Pseudomonadati</taxon>
        <taxon>Pseudomonadota</taxon>
        <taxon>Gammaproteobacteria</taxon>
        <taxon>Vibrionales</taxon>
        <taxon>Vibrionaceae</taxon>
        <taxon>Grimontia</taxon>
    </lineage>
</organism>
<reference evidence="10" key="1">
    <citation type="submission" date="2016-02" db="EMBL/GenBank/DDBJ databases">
        <authorList>
            <person name="Rodrigo-Torres Lidia"/>
            <person name="Arahal R.David."/>
        </authorList>
    </citation>
    <scope>NUCLEOTIDE SEQUENCE [LARGE SCALE GENOMIC DNA]</scope>
    <source>
        <strain evidence="10">CECT 8713</strain>
    </source>
</reference>
<evidence type="ECO:0000256" key="4">
    <source>
        <dbReference type="ARBA" id="ARBA00022741"/>
    </source>
</evidence>
<evidence type="ECO:0000313" key="10">
    <source>
        <dbReference type="Proteomes" id="UP000073601"/>
    </source>
</evidence>
<protein>
    <submittedName>
        <fullName evidence="9">Thiamine import ATP-binding protein ThiQ</fullName>
        <ecNumber evidence="9">3.6.3.-</ecNumber>
    </submittedName>
</protein>
<evidence type="ECO:0000313" key="9">
    <source>
        <dbReference type="EMBL" id="CZF83427.1"/>
    </source>
</evidence>
<dbReference type="GO" id="GO:0016020">
    <property type="term" value="C:membrane"/>
    <property type="evidence" value="ECO:0007669"/>
    <property type="project" value="InterPro"/>
</dbReference>
<dbReference type="Proteomes" id="UP000073601">
    <property type="component" value="Unassembled WGS sequence"/>
</dbReference>
<gene>
    <name evidence="9" type="primary">thiQ</name>
    <name evidence="9" type="ORF">GMA8713_02672</name>
</gene>
<dbReference type="PANTHER" id="PTHR42781:SF1">
    <property type="entry name" value="THIAMINE IMPORT ATP-BINDING PROTEIN THIQ"/>
    <property type="match status" value="1"/>
</dbReference>
<dbReference type="OrthoDB" id="9802264at2"/>
<dbReference type="InterPro" id="IPR027417">
    <property type="entry name" value="P-loop_NTPase"/>
</dbReference>
<evidence type="ECO:0000259" key="8">
    <source>
        <dbReference type="PROSITE" id="PS50893"/>
    </source>
</evidence>
<dbReference type="InterPro" id="IPR017871">
    <property type="entry name" value="ABC_transporter-like_CS"/>
</dbReference>
<evidence type="ECO:0000256" key="6">
    <source>
        <dbReference type="ARBA" id="ARBA00022967"/>
    </source>
</evidence>
<keyword evidence="7" id="KW-0472">Membrane</keyword>
<proteinExistence type="predicted"/>
<evidence type="ECO:0000256" key="3">
    <source>
        <dbReference type="ARBA" id="ARBA00022519"/>
    </source>
</evidence>
<dbReference type="InterPro" id="IPR050093">
    <property type="entry name" value="ABC_SmlMolc_Importer"/>
</dbReference>
<keyword evidence="4" id="KW-0547">Nucleotide-binding</keyword>
<dbReference type="SMART" id="SM00382">
    <property type="entry name" value="AAA"/>
    <property type="match status" value="1"/>
</dbReference>
<feature type="domain" description="ABC transporter" evidence="8">
    <location>
        <begin position="2"/>
        <end position="228"/>
    </location>
</feature>
<dbReference type="RefSeq" id="WP_062710523.1">
    <property type="nucleotide sequence ID" value="NZ_CAWRCI010000023.1"/>
</dbReference>
<dbReference type="PROSITE" id="PS00211">
    <property type="entry name" value="ABC_TRANSPORTER_1"/>
    <property type="match status" value="1"/>
</dbReference>
<keyword evidence="9" id="KW-0378">Hydrolase</keyword>
<keyword evidence="2" id="KW-1003">Cell membrane</keyword>
<evidence type="ECO:0000256" key="5">
    <source>
        <dbReference type="ARBA" id="ARBA00022840"/>
    </source>
</evidence>
<dbReference type="PROSITE" id="PS50893">
    <property type="entry name" value="ABC_TRANSPORTER_2"/>
    <property type="match status" value="1"/>
</dbReference>
<evidence type="ECO:0000256" key="7">
    <source>
        <dbReference type="ARBA" id="ARBA00023136"/>
    </source>
</evidence>
<dbReference type="EC" id="3.6.3.-" evidence="9"/>
<dbReference type="InterPro" id="IPR005968">
    <property type="entry name" value="Thiamine_ABC_ThiQ"/>
</dbReference>
<dbReference type="PANTHER" id="PTHR42781">
    <property type="entry name" value="SPERMIDINE/PUTRESCINE IMPORT ATP-BINDING PROTEIN POTA"/>
    <property type="match status" value="1"/>
</dbReference>
<evidence type="ECO:0000256" key="1">
    <source>
        <dbReference type="ARBA" id="ARBA00022448"/>
    </source>
</evidence>
<dbReference type="GO" id="GO:0071934">
    <property type="term" value="P:thiamine transmembrane transport"/>
    <property type="evidence" value="ECO:0007669"/>
    <property type="project" value="InterPro"/>
</dbReference>
<dbReference type="SUPFAM" id="SSF52540">
    <property type="entry name" value="P-loop containing nucleoside triphosphate hydrolases"/>
    <property type="match status" value="1"/>
</dbReference>
<dbReference type="InterPro" id="IPR003593">
    <property type="entry name" value="AAA+_ATPase"/>
</dbReference>
<dbReference type="Gene3D" id="3.40.50.300">
    <property type="entry name" value="P-loop containing nucleotide triphosphate hydrolases"/>
    <property type="match status" value="1"/>
</dbReference>
<sequence length="229" mass="25090">MLRVSDLNYQYQSETLSFSFEAAPGSITAILGPSGAGKSTLLSLLCGLLPPQEGSVSFNDDNFTQMPSHERPLSILFQEHNLFSHLSAFDNIALGISPKLSLSKKEKAHIEDAAEKVGLQGYLNRQPGELSGGQKQRVALARCLVRNRPILLLDEPFSSLDPALRRDMLIEVQQLARFQGTTILMVTHHPEDAIAIADKVLFIDGGKVVYHAEISELSAPSEAIMPYFS</sequence>
<dbReference type="InterPro" id="IPR003439">
    <property type="entry name" value="ABC_transporter-like_ATP-bd"/>
</dbReference>
<keyword evidence="5 9" id="KW-0067">ATP-binding</keyword>